<proteinExistence type="predicted"/>
<evidence type="ECO:0000256" key="1">
    <source>
        <dbReference type="ARBA" id="ARBA00023122"/>
    </source>
</evidence>
<dbReference type="InterPro" id="IPR005105">
    <property type="entry name" value="GlnD_Uridyltrans_N"/>
</dbReference>
<name>A0A3M6QG41_9BURK</name>
<evidence type="ECO:0000313" key="4">
    <source>
        <dbReference type="EMBL" id="RMX01399.1"/>
    </source>
</evidence>
<reference evidence="4 5" key="1">
    <citation type="submission" date="2018-10" db="EMBL/GenBank/DDBJ databases">
        <title>Comamonadaceae CDC group NO-1 genome sequencing and assembly.</title>
        <authorList>
            <person name="Bernier A.-M."/>
            <person name="Bernard K."/>
        </authorList>
    </citation>
    <scope>NUCLEOTIDE SEQUENCE [LARGE SCALE GENOMIC DNA]</scope>
    <source>
        <strain evidence="4 5">NML970147</strain>
    </source>
</reference>
<feature type="domain" description="CBS" evidence="3">
    <location>
        <begin position="317"/>
        <end position="377"/>
    </location>
</feature>
<dbReference type="Gene3D" id="3.10.580.10">
    <property type="entry name" value="CBS-domain"/>
    <property type="match status" value="1"/>
</dbReference>
<dbReference type="SUPFAM" id="SSF51206">
    <property type="entry name" value="cAMP-binding domain-like"/>
    <property type="match status" value="1"/>
</dbReference>
<dbReference type="SUPFAM" id="SSF54631">
    <property type="entry name" value="CBS-domain pair"/>
    <property type="match status" value="1"/>
</dbReference>
<comment type="caution">
    <text evidence="4">The sequence shown here is derived from an EMBL/GenBank/DDBJ whole genome shotgun (WGS) entry which is preliminary data.</text>
</comment>
<keyword evidence="1 2" id="KW-0129">CBS domain</keyword>
<dbReference type="GO" id="GO:0008773">
    <property type="term" value="F:[protein-PII] uridylyltransferase activity"/>
    <property type="evidence" value="ECO:0007669"/>
    <property type="project" value="InterPro"/>
</dbReference>
<evidence type="ECO:0000259" key="3">
    <source>
        <dbReference type="PROSITE" id="PS51371"/>
    </source>
</evidence>
<dbReference type="PROSITE" id="PS51371">
    <property type="entry name" value="CBS"/>
    <property type="match status" value="2"/>
</dbReference>
<dbReference type="Pfam" id="PF00571">
    <property type="entry name" value="CBS"/>
    <property type="match status" value="2"/>
</dbReference>
<dbReference type="InterPro" id="IPR051257">
    <property type="entry name" value="Diverse_CBS-Domain"/>
</dbReference>
<evidence type="ECO:0000256" key="2">
    <source>
        <dbReference type="PROSITE-ProRule" id="PRU00703"/>
    </source>
</evidence>
<dbReference type="PANTHER" id="PTHR43080:SF2">
    <property type="entry name" value="CBS DOMAIN-CONTAINING PROTEIN"/>
    <property type="match status" value="1"/>
</dbReference>
<evidence type="ECO:0000313" key="5">
    <source>
        <dbReference type="Proteomes" id="UP000267521"/>
    </source>
</evidence>
<dbReference type="InterPro" id="IPR046342">
    <property type="entry name" value="CBS_dom_sf"/>
</dbReference>
<dbReference type="AlphaFoldDB" id="A0A3M6QG41"/>
<organism evidence="4 5">
    <name type="scientific">Allofranklinella schreckenbergeri</name>
    <dbReference type="NCBI Taxonomy" id="1076744"/>
    <lineage>
        <taxon>Bacteria</taxon>
        <taxon>Pseudomonadati</taxon>
        <taxon>Pseudomonadota</taxon>
        <taxon>Betaproteobacteria</taxon>
        <taxon>Burkholderiales</taxon>
        <taxon>Comamonadaceae</taxon>
        <taxon>Allofranklinella</taxon>
    </lineage>
</organism>
<dbReference type="InterPro" id="IPR014710">
    <property type="entry name" value="RmlC-like_jellyroll"/>
</dbReference>
<sequence length="717" mass="78680">MRKPLSALMPAPVKTTMSSAMFDFPGKNAKRRLCRKAFGGMGRGTMLRSCPRPACRAGQPTFSGSDRLMTHPQTPSLQKAGQQAVAQNIQALAGFLKHYPPFDAMEQAHVLFLLERSRLVFFAAGQPIITPADGKVRFWYVVRQGHVQGLRGDGREEPDVPLNLLPGDGFPFAAIIGERASRRTYTAVEDTFCLQLPVPDFARLAETSEAFGQYAMRGVSSLLGRIGNRLQASAAQTLSESESLATPLAEMLTREPITCTPETSVREAVRRMHDKRAGSIAVVDAQQRLAGIFTLRDLRGLVIDPQANLDGPIEQVMTRKPYHLPPTATAFDATELMAQHHFAHVCIVEDGRLRGVISERDLFALQRVDLVHQARAIRSAQSVEAMTAIRGEIPKLVAKMLAHGASAEQLLRIVTQLNDHTVARVIELVLAEHGDPGIAFGWIAFGSEARGEQTLLSDQDNGIIFRASDVEEARACQARLLPLAHAINTALDACGMSWCTGNVMASNPDLCLADFQWKAFYNRMVLSGSPQDLLHSTIYFDQRLVWGDDAGLAEVQAHALQTAGQDEAFLRLMAAQALDRSPPAASQLGGLRHRLKHALGGGEQTIDLKTQALALFVDAVRILALGHGIRAASTVERLRSLGQQGHLPEVRAQTYEEAFNYLQQLRLHHHQQQLQAGQALDNRIDASALNPLEQRVLRGALAEAERLQSTLRLKYRL</sequence>
<feature type="domain" description="CBS" evidence="3">
    <location>
        <begin position="251"/>
        <end position="308"/>
    </location>
</feature>
<dbReference type="EMBL" id="RDQM01000001">
    <property type="protein sequence ID" value="RMX01399.1"/>
    <property type="molecule type" value="Genomic_DNA"/>
</dbReference>
<dbReference type="CDD" id="cd00038">
    <property type="entry name" value="CAP_ED"/>
    <property type="match status" value="1"/>
</dbReference>
<dbReference type="Proteomes" id="UP000267521">
    <property type="component" value="Unassembled WGS sequence"/>
</dbReference>
<dbReference type="Pfam" id="PF10335">
    <property type="entry name" value="DUF294_C"/>
    <property type="match status" value="1"/>
</dbReference>
<dbReference type="Gene3D" id="2.60.120.10">
    <property type="entry name" value="Jelly Rolls"/>
    <property type="match status" value="1"/>
</dbReference>
<dbReference type="InterPro" id="IPR018821">
    <property type="entry name" value="DUF294_put_nucleoTrafse_sb-bd"/>
</dbReference>
<accession>A0A3M6QG41</accession>
<dbReference type="InterPro" id="IPR000644">
    <property type="entry name" value="CBS_dom"/>
</dbReference>
<dbReference type="Pfam" id="PF03445">
    <property type="entry name" value="DUF294"/>
    <property type="match status" value="1"/>
</dbReference>
<dbReference type="PANTHER" id="PTHR43080">
    <property type="entry name" value="CBS DOMAIN-CONTAINING PROTEIN CBSX3, MITOCHONDRIAL"/>
    <property type="match status" value="1"/>
</dbReference>
<gene>
    <name evidence="4" type="ORF">EBQ26_01080</name>
</gene>
<protein>
    <submittedName>
        <fullName evidence="4">CBS domain-containing protein</fullName>
    </submittedName>
</protein>
<dbReference type="InterPro" id="IPR000595">
    <property type="entry name" value="cNMP-bd_dom"/>
</dbReference>
<dbReference type="SMART" id="SM00116">
    <property type="entry name" value="CBS"/>
    <property type="match status" value="2"/>
</dbReference>
<dbReference type="InterPro" id="IPR018490">
    <property type="entry name" value="cNMP-bd_dom_sf"/>
</dbReference>
<dbReference type="CDD" id="cd05401">
    <property type="entry name" value="NT_GlnE_GlnD_like"/>
    <property type="match status" value="1"/>
</dbReference>